<dbReference type="PANTHER" id="PTHR13040">
    <property type="entry name" value="AUTOPHAGY PROTEIN 5"/>
    <property type="match status" value="1"/>
</dbReference>
<gene>
    <name evidence="14" type="ORF">CHIRRI_LOCUS1284</name>
</gene>
<comment type="subunit">
    <text evidence="10">Conjugated with ATG12.</text>
</comment>
<dbReference type="InterPro" id="IPR042526">
    <property type="entry name" value="Atg5_HR"/>
</dbReference>
<comment type="similarity">
    <text evidence="3 10">Belongs to the ATG5 family.</text>
</comment>
<accession>A0A9N9RHX6</accession>
<protein>
    <recommendedName>
        <fullName evidence="4 10">Autophagy protein 5</fullName>
    </recommendedName>
</protein>
<evidence type="ECO:0000259" key="13">
    <source>
        <dbReference type="Pfam" id="PF20638"/>
    </source>
</evidence>
<evidence type="ECO:0000256" key="4">
    <source>
        <dbReference type="ARBA" id="ARBA00015616"/>
    </source>
</evidence>
<evidence type="ECO:0000256" key="6">
    <source>
        <dbReference type="ARBA" id="ARBA00022499"/>
    </source>
</evidence>
<proteinExistence type="inferred from homology"/>
<dbReference type="InterPro" id="IPR048939">
    <property type="entry name" value="ATG5_UblA"/>
</dbReference>
<dbReference type="InterPro" id="IPR048318">
    <property type="entry name" value="ATG5_UblB"/>
</dbReference>
<dbReference type="GO" id="GO:0005776">
    <property type="term" value="C:autophagosome"/>
    <property type="evidence" value="ECO:0007669"/>
    <property type="project" value="TreeGrafter"/>
</dbReference>
<dbReference type="AlphaFoldDB" id="A0A9N9RHX6"/>
<keyword evidence="7 10" id="KW-0832">Ubl conjugation</keyword>
<dbReference type="InterPro" id="IPR007239">
    <property type="entry name" value="Atg5"/>
</dbReference>
<feature type="domain" description="Autophagy protein ATG5 UblB" evidence="11">
    <location>
        <begin position="180"/>
        <end position="258"/>
    </location>
</feature>
<dbReference type="GO" id="GO:0061908">
    <property type="term" value="C:phagophore"/>
    <property type="evidence" value="ECO:0007669"/>
    <property type="project" value="TreeGrafter"/>
</dbReference>
<dbReference type="GO" id="GO:0000422">
    <property type="term" value="P:autophagy of mitochondrion"/>
    <property type="evidence" value="ECO:0007669"/>
    <property type="project" value="TreeGrafter"/>
</dbReference>
<keyword evidence="5" id="KW-0963">Cytoplasm</keyword>
<evidence type="ECO:0000256" key="3">
    <source>
        <dbReference type="ARBA" id="ARBA00006910"/>
    </source>
</evidence>
<dbReference type="EMBL" id="OU895877">
    <property type="protein sequence ID" value="CAG9798300.1"/>
    <property type="molecule type" value="Genomic_DNA"/>
</dbReference>
<dbReference type="Proteomes" id="UP001153620">
    <property type="component" value="Chromosome 1"/>
</dbReference>
<dbReference type="Pfam" id="PF04106">
    <property type="entry name" value="ATG5_UblB"/>
    <property type="match status" value="1"/>
</dbReference>
<evidence type="ECO:0000313" key="15">
    <source>
        <dbReference type="Proteomes" id="UP001153620"/>
    </source>
</evidence>
<dbReference type="Pfam" id="PF20638">
    <property type="entry name" value="ATG5_UblA"/>
    <property type="match status" value="1"/>
</dbReference>
<keyword evidence="8 10" id="KW-0072">Autophagy</keyword>
<evidence type="ECO:0000256" key="2">
    <source>
        <dbReference type="ARBA" id="ARBA00004623"/>
    </source>
</evidence>
<reference evidence="14" key="2">
    <citation type="submission" date="2022-10" db="EMBL/GenBank/DDBJ databases">
        <authorList>
            <consortium name="ENA_rothamsted_submissions"/>
            <consortium name="culmorum"/>
            <person name="King R."/>
        </authorList>
    </citation>
    <scope>NUCLEOTIDE SEQUENCE</scope>
</reference>
<feature type="domain" description="Autophagy protein ATG5 alpha-helical bundle region" evidence="12">
    <location>
        <begin position="115"/>
        <end position="170"/>
    </location>
</feature>
<evidence type="ECO:0000259" key="11">
    <source>
        <dbReference type="Pfam" id="PF04106"/>
    </source>
</evidence>
<dbReference type="OrthoDB" id="272162at2759"/>
<evidence type="ECO:0000256" key="1">
    <source>
        <dbReference type="ARBA" id="ARBA00004496"/>
    </source>
</evidence>
<dbReference type="InterPro" id="IPR042527">
    <property type="entry name" value="Atg5_UblA_dom_sf"/>
</dbReference>
<dbReference type="GO" id="GO:0034274">
    <property type="term" value="C:Atg12-Atg5-Atg16 complex"/>
    <property type="evidence" value="ECO:0007669"/>
    <property type="project" value="TreeGrafter"/>
</dbReference>
<dbReference type="FunFam" id="1.10.246.190:FF:000001">
    <property type="entry name" value="Autophagy related 5"/>
    <property type="match status" value="1"/>
</dbReference>
<dbReference type="Gene3D" id="3.10.20.90">
    <property type="entry name" value="Phosphatidylinositol 3-kinase Catalytic Subunit, Chain A, domain 1"/>
    <property type="match status" value="1"/>
</dbReference>
<evidence type="ECO:0000256" key="5">
    <source>
        <dbReference type="ARBA" id="ARBA00022490"/>
    </source>
</evidence>
<evidence type="ECO:0000256" key="8">
    <source>
        <dbReference type="ARBA" id="ARBA00023006"/>
    </source>
</evidence>
<dbReference type="GO" id="GO:0019776">
    <property type="term" value="F:Atg8-family ligase activity"/>
    <property type="evidence" value="ECO:0007669"/>
    <property type="project" value="TreeGrafter"/>
</dbReference>
<evidence type="ECO:0000256" key="10">
    <source>
        <dbReference type="RuleBase" id="RU361202"/>
    </source>
</evidence>
<keyword evidence="6 10" id="KW-1017">Isopeptide bond</keyword>
<dbReference type="Gene3D" id="3.10.20.620">
    <property type="match status" value="1"/>
</dbReference>
<evidence type="ECO:0000256" key="7">
    <source>
        <dbReference type="ARBA" id="ARBA00022843"/>
    </source>
</evidence>
<evidence type="ECO:0000259" key="12">
    <source>
        <dbReference type="Pfam" id="PF20637"/>
    </source>
</evidence>
<dbReference type="GO" id="GO:0044233">
    <property type="term" value="C:mitochondria-associated endoplasmic reticulum membrane contact site"/>
    <property type="evidence" value="ECO:0007669"/>
    <property type="project" value="TreeGrafter"/>
</dbReference>
<dbReference type="PANTHER" id="PTHR13040:SF2">
    <property type="entry name" value="AUTOPHAGY PROTEIN 5"/>
    <property type="match status" value="1"/>
</dbReference>
<evidence type="ECO:0000256" key="9">
    <source>
        <dbReference type="ARBA" id="ARBA00023136"/>
    </source>
</evidence>
<dbReference type="GO" id="GO:0006995">
    <property type="term" value="P:cellular response to nitrogen starvation"/>
    <property type="evidence" value="ECO:0007669"/>
    <property type="project" value="TreeGrafter"/>
</dbReference>
<comment type="function">
    <text evidence="10">Involved in autophagic vesicle formation.</text>
</comment>
<sequence>MANDREVLKEVWDGKIPTKFIVDSEDIEVEAYFLLLPRVSYLSLVIEKIRKHFQRYIEKEDEIWFSYNNSIPLKFHIPIGVLYDLTGSEHPLPWQINVHFNKFPEDCLFKFPNKDVIESFFMNCLKEADFLKHKGQIVSQMQKKEHKQLFLGLQNDKFDQFWAVNRRLMESIEQENCFKYIPLRCYTDDCYSYSQKLICPLSEKGQRKTLKDLLKELSTPTLEAIGAKTHGVEVPLDAELQWLSETLSYPDNFLHLCLIYK</sequence>
<reference evidence="14" key="1">
    <citation type="submission" date="2022-01" db="EMBL/GenBank/DDBJ databases">
        <authorList>
            <person name="King R."/>
        </authorList>
    </citation>
    <scope>NUCLEOTIDE SEQUENCE</scope>
</reference>
<dbReference type="Gene3D" id="1.10.246.190">
    <property type="entry name" value="Autophagy protein Apg5, helix rich domain"/>
    <property type="match status" value="1"/>
</dbReference>
<evidence type="ECO:0000313" key="14">
    <source>
        <dbReference type="EMBL" id="CAG9798300.1"/>
    </source>
</evidence>
<dbReference type="GO" id="GO:0007033">
    <property type="term" value="P:vacuole organization"/>
    <property type="evidence" value="ECO:0007669"/>
    <property type="project" value="UniProtKB-ARBA"/>
</dbReference>
<dbReference type="GO" id="GO:0034045">
    <property type="term" value="C:phagophore assembly site membrane"/>
    <property type="evidence" value="ECO:0007669"/>
    <property type="project" value="UniProtKB-SubCell"/>
</dbReference>
<dbReference type="InterPro" id="IPR048940">
    <property type="entry name" value="ATG5_HBR"/>
</dbReference>
<organism evidence="14 15">
    <name type="scientific">Chironomus riparius</name>
    <dbReference type="NCBI Taxonomy" id="315576"/>
    <lineage>
        <taxon>Eukaryota</taxon>
        <taxon>Metazoa</taxon>
        <taxon>Ecdysozoa</taxon>
        <taxon>Arthropoda</taxon>
        <taxon>Hexapoda</taxon>
        <taxon>Insecta</taxon>
        <taxon>Pterygota</taxon>
        <taxon>Neoptera</taxon>
        <taxon>Endopterygota</taxon>
        <taxon>Diptera</taxon>
        <taxon>Nematocera</taxon>
        <taxon>Chironomoidea</taxon>
        <taxon>Chironomidae</taxon>
        <taxon>Chironominae</taxon>
        <taxon>Chironomus</taxon>
    </lineage>
</organism>
<dbReference type="FunFam" id="3.10.20.90:FF:000100">
    <property type="entry name" value="Autophagy related 5"/>
    <property type="match status" value="1"/>
</dbReference>
<keyword evidence="9 10" id="KW-0472">Membrane</keyword>
<comment type="subcellular location">
    <subcellularLocation>
        <location evidence="1">Cytoplasm</location>
    </subcellularLocation>
    <subcellularLocation>
        <location evidence="2 10">Preautophagosomal structure membrane</location>
        <topology evidence="2 10">Peripheral membrane protein</topology>
    </subcellularLocation>
</comment>
<keyword evidence="15" id="KW-1185">Reference proteome</keyword>
<dbReference type="Pfam" id="PF20637">
    <property type="entry name" value="ATG5_HBR"/>
    <property type="match status" value="1"/>
</dbReference>
<dbReference type="GO" id="GO:0034727">
    <property type="term" value="P:piecemeal microautophagy of the nucleus"/>
    <property type="evidence" value="ECO:0007669"/>
    <property type="project" value="TreeGrafter"/>
</dbReference>
<name>A0A9N9RHX6_9DIPT</name>
<feature type="domain" description="Autophagy protein ATG5 UblA" evidence="13">
    <location>
        <begin position="11"/>
        <end position="100"/>
    </location>
</feature>